<evidence type="ECO:0000256" key="1">
    <source>
        <dbReference type="SAM" id="MobiDB-lite"/>
    </source>
</evidence>
<dbReference type="EMBL" id="JADOTX010000001">
    <property type="protein sequence ID" value="MBG6064471.1"/>
    <property type="molecule type" value="Genomic_DNA"/>
</dbReference>
<proteinExistence type="predicted"/>
<accession>A0ABS0JBV8</accession>
<gene>
    <name evidence="2" type="ORF">IW248_000758</name>
</gene>
<keyword evidence="3" id="KW-1185">Reference proteome</keyword>
<dbReference type="RefSeq" id="WP_196925659.1">
    <property type="nucleotide sequence ID" value="NZ_CP108567.1"/>
</dbReference>
<protein>
    <submittedName>
        <fullName evidence="2">Uncharacterized protein</fullName>
    </submittedName>
</protein>
<dbReference type="Proteomes" id="UP000614915">
    <property type="component" value="Unassembled WGS sequence"/>
</dbReference>
<feature type="region of interest" description="Disordered" evidence="1">
    <location>
        <begin position="49"/>
        <end position="71"/>
    </location>
</feature>
<feature type="compositionally biased region" description="Basic and acidic residues" evidence="1">
    <location>
        <begin position="53"/>
        <end position="71"/>
    </location>
</feature>
<name>A0ABS0JBV8_9ACTN</name>
<comment type="caution">
    <text evidence="2">The sequence shown here is derived from an EMBL/GenBank/DDBJ whole genome shotgun (WGS) entry which is preliminary data.</text>
</comment>
<evidence type="ECO:0000313" key="3">
    <source>
        <dbReference type="Proteomes" id="UP000614915"/>
    </source>
</evidence>
<organism evidence="2 3">
    <name type="scientific">Micromonospora ureilytica</name>
    <dbReference type="NCBI Taxonomy" id="709868"/>
    <lineage>
        <taxon>Bacteria</taxon>
        <taxon>Bacillati</taxon>
        <taxon>Actinomycetota</taxon>
        <taxon>Actinomycetes</taxon>
        <taxon>Micromonosporales</taxon>
        <taxon>Micromonosporaceae</taxon>
        <taxon>Micromonospora</taxon>
    </lineage>
</organism>
<evidence type="ECO:0000313" key="2">
    <source>
        <dbReference type="EMBL" id="MBG6064471.1"/>
    </source>
</evidence>
<sequence>MRDQDPDSVAGYLRLNNMIIVCDHDAWTIETDTAVFPLTAPTSVLTRTAKIPVQRDGDRSKREEKSRFVGK</sequence>
<reference evidence="2 3" key="1">
    <citation type="submission" date="2020-11" db="EMBL/GenBank/DDBJ databases">
        <title>Sequencing the genomes of 1000 actinobacteria strains.</title>
        <authorList>
            <person name="Klenk H.-P."/>
        </authorList>
    </citation>
    <scope>NUCLEOTIDE SEQUENCE [LARGE SCALE GENOMIC DNA]</scope>
    <source>
        <strain evidence="2 3">DSM 101692</strain>
    </source>
</reference>